<evidence type="ECO:0000259" key="1">
    <source>
        <dbReference type="Pfam" id="PF01637"/>
    </source>
</evidence>
<reference evidence="4 5" key="1">
    <citation type="submission" date="2021-05" db="EMBL/GenBank/DDBJ databases">
        <title>A novel Methanospirillum isolate from a pyrite-forming mixed culture.</title>
        <authorList>
            <person name="Bunk B."/>
            <person name="Sproer C."/>
            <person name="Spring S."/>
            <person name="Pester M."/>
        </authorList>
    </citation>
    <scope>NUCLEOTIDE SEQUENCE [LARGE SCALE GENOMIC DNA]</scope>
    <source>
        <strain evidence="4 5">J.3.6.1-F.2.7.3</strain>
    </source>
</reference>
<dbReference type="InterPro" id="IPR005471">
    <property type="entry name" value="Tscrpt_reg_IclR_N"/>
</dbReference>
<dbReference type="Pfam" id="PF09339">
    <property type="entry name" value="HTH_IclR"/>
    <property type="match status" value="1"/>
</dbReference>
<dbReference type="GeneID" id="65098355"/>
<dbReference type="KEGG" id="mrtj:KHC33_14185"/>
<gene>
    <name evidence="4" type="ORF">KHC33_14185</name>
</gene>
<dbReference type="Gene3D" id="3.40.50.300">
    <property type="entry name" value="P-loop containing nucleotide triphosphate hydrolases"/>
    <property type="match status" value="1"/>
</dbReference>
<keyword evidence="4" id="KW-0547">Nucleotide-binding</keyword>
<dbReference type="InterPro" id="IPR011991">
    <property type="entry name" value="ArsR-like_HTH"/>
</dbReference>
<keyword evidence="4" id="KW-0067">ATP-binding</keyword>
<accession>A0A8E7B135</accession>
<feature type="domain" description="ATPase" evidence="1">
    <location>
        <begin position="2"/>
        <end position="181"/>
    </location>
</feature>
<name>A0A8E7B135_9EURY</name>
<dbReference type="PANTHER" id="PTHR34704">
    <property type="entry name" value="ATPASE"/>
    <property type="match status" value="1"/>
</dbReference>
<dbReference type="InterPro" id="IPR036390">
    <property type="entry name" value="WH_DNA-bd_sf"/>
</dbReference>
<dbReference type="Pfam" id="PF03008">
    <property type="entry name" value="DUF234"/>
    <property type="match status" value="1"/>
</dbReference>
<sequence length="463" mass="54343">MFLNREAELTSLQQRFDDNNAEFIIVYGRRRVGKSELIDQFIIKNTGVRILAREETKGLQLKEFSSELTAFFGDTHLSSVVFPDWDAIFSYIRSYKNKRVIIACDEFPYLVNEDPSLLSVIQYHWDTWLKDSHLFLIVCGSSISMMEEMTMRYESPLFGRRTGQYLIKPLRFTDILEHFPDFNTAVKHYAVFGGTPAYIFKAEKDKDIYENIISRILSEDSILFRDTEFILMSEVSEPRYYFSILRSIAEGNTTPSKISQMTGLERSTVSKYLQVLMNLQLIIREIPAGEPLKSKKGQYFLSDNYFAFWFRYVYPYVKSIEMGNGRSLCVEEVKPTLQAYIGRKFEGCIEDLLWKFNASGLLPFRFHSCSRWWMKEHEIDLIAFSDTDVLFCEVKWQEKVNAEKVYANLLVKSNVFLSYHPEFRDKHYLVIAKTFTQESGIASDKVHIWNTTSLEEMYRRCRP</sequence>
<dbReference type="GO" id="GO:0003677">
    <property type="term" value="F:DNA binding"/>
    <property type="evidence" value="ECO:0007669"/>
    <property type="project" value="InterPro"/>
</dbReference>
<evidence type="ECO:0000313" key="5">
    <source>
        <dbReference type="Proteomes" id="UP000680656"/>
    </source>
</evidence>
<dbReference type="GO" id="GO:0006355">
    <property type="term" value="P:regulation of DNA-templated transcription"/>
    <property type="evidence" value="ECO:0007669"/>
    <property type="project" value="InterPro"/>
</dbReference>
<feature type="domain" description="DUF234" evidence="2">
    <location>
        <begin position="309"/>
        <end position="404"/>
    </location>
</feature>
<dbReference type="GO" id="GO:0005524">
    <property type="term" value="F:ATP binding"/>
    <property type="evidence" value="ECO:0007669"/>
    <property type="project" value="UniProtKB-KW"/>
</dbReference>
<feature type="domain" description="HTH iclR-type" evidence="3">
    <location>
        <begin position="242"/>
        <end position="282"/>
    </location>
</feature>
<dbReference type="InterPro" id="IPR011579">
    <property type="entry name" value="ATPase_dom"/>
</dbReference>
<dbReference type="CDD" id="cd00090">
    <property type="entry name" value="HTH_ARSR"/>
    <property type="match status" value="1"/>
</dbReference>
<protein>
    <submittedName>
        <fullName evidence="4">ATP-binding protein</fullName>
    </submittedName>
</protein>
<organism evidence="4 5">
    <name type="scientific">Methanospirillum purgamenti</name>
    <dbReference type="NCBI Taxonomy" id="2834276"/>
    <lineage>
        <taxon>Archaea</taxon>
        <taxon>Methanobacteriati</taxon>
        <taxon>Methanobacteriota</taxon>
        <taxon>Stenosarchaea group</taxon>
        <taxon>Methanomicrobia</taxon>
        <taxon>Methanomicrobiales</taxon>
        <taxon>Methanospirillaceae</taxon>
        <taxon>Methanospirillum</taxon>
    </lineage>
</organism>
<dbReference type="AlphaFoldDB" id="A0A8E7B135"/>
<dbReference type="SUPFAM" id="SSF52540">
    <property type="entry name" value="P-loop containing nucleoside triphosphate hydrolases"/>
    <property type="match status" value="1"/>
</dbReference>
<dbReference type="PANTHER" id="PTHR34704:SF1">
    <property type="entry name" value="ATPASE"/>
    <property type="match status" value="1"/>
</dbReference>
<dbReference type="EMBL" id="CP075546">
    <property type="protein sequence ID" value="QVV88457.1"/>
    <property type="molecule type" value="Genomic_DNA"/>
</dbReference>
<dbReference type="InterPro" id="IPR011335">
    <property type="entry name" value="Restrct_endonuc-II-like"/>
</dbReference>
<keyword evidence="5" id="KW-1185">Reference proteome</keyword>
<evidence type="ECO:0000313" key="4">
    <source>
        <dbReference type="EMBL" id="QVV88457.1"/>
    </source>
</evidence>
<dbReference type="Proteomes" id="UP000680656">
    <property type="component" value="Chromosome"/>
</dbReference>
<dbReference type="InterPro" id="IPR027417">
    <property type="entry name" value="P-loop_NTPase"/>
</dbReference>
<dbReference type="SUPFAM" id="SSF52980">
    <property type="entry name" value="Restriction endonuclease-like"/>
    <property type="match status" value="1"/>
</dbReference>
<dbReference type="RefSeq" id="WP_214419266.1">
    <property type="nucleotide sequence ID" value="NZ_CP075546.1"/>
</dbReference>
<evidence type="ECO:0000259" key="2">
    <source>
        <dbReference type="Pfam" id="PF03008"/>
    </source>
</evidence>
<dbReference type="Pfam" id="PF01637">
    <property type="entry name" value="ATPase_2"/>
    <property type="match status" value="1"/>
</dbReference>
<evidence type="ECO:0000259" key="3">
    <source>
        <dbReference type="Pfam" id="PF09339"/>
    </source>
</evidence>
<dbReference type="InterPro" id="IPR004256">
    <property type="entry name" value="DUF234"/>
</dbReference>
<proteinExistence type="predicted"/>
<dbReference type="SUPFAM" id="SSF46785">
    <property type="entry name" value="Winged helix' DNA-binding domain"/>
    <property type="match status" value="1"/>
</dbReference>